<evidence type="ECO:0000256" key="16">
    <source>
        <dbReference type="ARBA" id="ARBA00052709"/>
    </source>
</evidence>
<dbReference type="Proteomes" id="UP000515154">
    <property type="component" value="Linkage group LG7"/>
</dbReference>
<keyword evidence="5" id="KW-0378">Hydrolase</keyword>
<protein>
    <recommendedName>
        <fullName evidence="3">fatty acid amide hydrolase</fullName>
        <ecNumber evidence="3">3.5.1.99</ecNumber>
    </recommendedName>
    <alternativeName>
        <fullName evidence="17">Anandamide amidohydrolase 1</fullName>
    </alternativeName>
</protein>
<dbReference type="EC" id="3.5.1.99" evidence="3"/>
<evidence type="ECO:0000256" key="11">
    <source>
        <dbReference type="ARBA" id="ARBA00050294"/>
    </source>
</evidence>
<comment type="catalytic activity">
    <reaction evidence="9">
        <text>N-(9Z-octadecenoyl) ethanolamine + H2O = ethanolamine + (9Z)-octadecenoate</text>
        <dbReference type="Rhea" id="RHEA:45060"/>
        <dbReference type="ChEBI" id="CHEBI:15377"/>
        <dbReference type="ChEBI" id="CHEBI:30823"/>
        <dbReference type="ChEBI" id="CHEBI:57603"/>
        <dbReference type="ChEBI" id="CHEBI:71466"/>
    </reaction>
    <physiologicalReaction direction="left-to-right" evidence="9">
        <dbReference type="Rhea" id="RHEA:45061"/>
    </physiologicalReaction>
</comment>
<comment type="catalytic activity">
    <reaction evidence="15">
        <text>N-docosanoyl-ethanolamine + H2O = docosanoate + ethanolamine</text>
        <dbReference type="Rhea" id="RHEA:63128"/>
        <dbReference type="ChEBI" id="CHEBI:15377"/>
        <dbReference type="ChEBI" id="CHEBI:23858"/>
        <dbReference type="ChEBI" id="CHEBI:57603"/>
        <dbReference type="ChEBI" id="CHEBI:146186"/>
    </reaction>
    <physiologicalReaction direction="left-to-right" evidence="15">
        <dbReference type="Rhea" id="RHEA:63129"/>
    </physiologicalReaction>
</comment>
<evidence type="ECO:0000256" key="8">
    <source>
        <dbReference type="ARBA" id="ARBA00047450"/>
    </source>
</evidence>
<dbReference type="InterPro" id="IPR036928">
    <property type="entry name" value="AS_sf"/>
</dbReference>
<dbReference type="PANTHER" id="PTHR45847:SF6">
    <property type="entry name" value="FATTY ACID AMIDE HYDROLASE"/>
    <property type="match status" value="1"/>
</dbReference>
<evidence type="ECO:0000256" key="19">
    <source>
        <dbReference type="SAM" id="Phobius"/>
    </source>
</evidence>
<evidence type="ECO:0000313" key="22">
    <source>
        <dbReference type="RefSeq" id="XP_029639198.1"/>
    </source>
</evidence>
<feature type="active site" description="Charge relay system" evidence="18">
    <location>
        <position position="233"/>
    </location>
</feature>
<evidence type="ECO:0000256" key="18">
    <source>
        <dbReference type="PIRSR" id="PIRSR001221-1"/>
    </source>
</evidence>
<dbReference type="GO" id="GO:0004040">
    <property type="term" value="F:amidase activity"/>
    <property type="evidence" value="ECO:0007669"/>
    <property type="project" value="TreeGrafter"/>
</dbReference>
<comment type="catalytic activity">
    <reaction evidence="11">
        <text>N-(5Z,8Z,11Z,14Z-eicosatetraenoyl)-L-serine + H2O = (5Z,8Z,11Z,14Z)-eicosatetraenoate + L-serine</text>
        <dbReference type="Rhea" id="RHEA:64116"/>
        <dbReference type="ChEBI" id="CHEBI:15377"/>
        <dbReference type="ChEBI" id="CHEBI:32395"/>
        <dbReference type="ChEBI" id="CHEBI:33384"/>
        <dbReference type="ChEBI" id="CHEBI:149697"/>
    </reaction>
    <physiologicalReaction direction="left-to-right" evidence="11">
        <dbReference type="Rhea" id="RHEA:64117"/>
    </physiologicalReaction>
</comment>
<dbReference type="FunFam" id="3.90.1300.10:FF:000001">
    <property type="entry name" value="Fatty-acid amide hydrolase 1"/>
    <property type="match status" value="1"/>
</dbReference>
<dbReference type="InterPro" id="IPR020556">
    <property type="entry name" value="Amidase_CS"/>
</dbReference>
<evidence type="ECO:0000256" key="4">
    <source>
        <dbReference type="ARBA" id="ARBA00022553"/>
    </source>
</evidence>
<dbReference type="Pfam" id="PF01425">
    <property type="entry name" value="Amidase"/>
    <property type="match status" value="1"/>
</dbReference>
<evidence type="ECO:0000256" key="2">
    <source>
        <dbReference type="ARBA" id="ARBA00009199"/>
    </source>
</evidence>
<evidence type="ECO:0000256" key="13">
    <source>
        <dbReference type="ARBA" id="ARBA00051346"/>
    </source>
</evidence>
<keyword evidence="19" id="KW-0472">Membrane</keyword>
<evidence type="ECO:0000256" key="15">
    <source>
        <dbReference type="ARBA" id="ARBA00052458"/>
    </source>
</evidence>
<keyword evidence="21" id="KW-1185">Reference proteome</keyword>
<evidence type="ECO:0000256" key="10">
    <source>
        <dbReference type="ARBA" id="ARBA00048606"/>
    </source>
</evidence>
<dbReference type="SUPFAM" id="SSF75304">
    <property type="entry name" value="Amidase signature (AS) enzymes"/>
    <property type="match status" value="1"/>
</dbReference>
<keyword evidence="19" id="KW-1133">Transmembrane helix</keyword>
<comment type="catalytic activity">
    <reaction evidence="10">
        <text>N-(5Z,8Z,11Z,14Z-eicosatetraenoyl)-ethanolamine + H2O = ethanolamine + (5Z,8Z,11Z,14Z)-eicosatetraenoate</text>
        <dbReference type="Rhea" id="RHEA:26136"/>
        <dbReference type="ChEBI" id="CHEBI:2700"/>
        <dbReference type="ChEBI" id="CHEBI:15377"/>
        <dbReference type="ChEBI" id="CHEBI:32395"/>
        <dbReference type="ChEBI" id="CHEBI:57603"/>
        <dbReference type="EC" id="3.5.1.99"/>
    </reaction>
    <physiologicalReaction direction="left-to-right" evidence="10">
        <dbReference type="Rhea" id="RHEA:26137"/>
    </physiologicalReaction>
</comment>
<dbReference type="InterPro" id="IPR052096">
    <property type="entry name" value="Endocannabinoid_amidase"/>
</dbReference>
<evidence type="ECO:0000256" key="1">
    <source>
        <dbReference type="ARBA" id="ARBA00000208"/>
    </source>
</evidence>
<sequence length="584" mass="64919">MEDTLRKYCQLYIPAEVYPYIEPGLYVILLASGGALLASFIKRVHMHLKVKAAIKDARNKRAEQLKALKKRLQKSSLTKEMRNKILSLDIVQLQKQLKERSLKAIDVLHAYQFKALEAQEKTNCIVALIPEAEELALSCDSQPSVTKPLHGIPISLKETIICKGLRQTWALASSLLNPPATDDSNFVKCLKELGAIPFVTTNVPQILMTISCDNNIYGQTRNPHNADRCPGGSSGGEGALIGYGGSILGVGTDQGGSIRCPSHFCGIYGLKTTLGRFGTGSTKAILNHQTLIGDSIGPMTQTSDGLIVAAKALFSQEVFEMDPQISPIKFQDHLFESKKNLRIGYYVTDNVANTTPACQRAVLVAKKALEAKGHTMIEFTPPRVLDALCLAVKILWLDGRIKTRYIKHEKPSKEMLWERMFEGFNRIISALIYPLDKTSSRFLSVMDGMTKHDDIYNLVNKKQDYDKEFADAMQKQKLDALICPVFGSPSLLINCPGFGRFPTYTLLYNLLNYPAVSMPVTKVTEEDVKKTYNTKSMVEYFMKKSIPGSVGLPVNIQVVAPTYKDELALRITKELDSELKKKSN</sequence>
<evidence type="ECO:0000256" key="5">
    <source>
        <dbReference type="ARBA" id="ARBA00022801"/>
    </source>
</evidence>
<reference evidence="22 23" key="1">
    <citation type="submission" date="2025-08" db="UniProtKB">
        <authorList>
            <consortium name="RefSeq"/>
        </authorList>
    </citation>
    <scope>IDENTIFICATION</scope>
</reference>
<evidence type="ECO:0000256" key="7">
    <source>
        <dbReference type="ARBA" id="ARBA00023098"/>
    </source>
</evidence>
<name>A0A6P7SL97_9MOLL</name>
<dbReference type="GO" id="GO:0017064">
    <property type="term" value="F:fatty acid amide hydrolase activity"/>
    <property type="evidence" value="ECO:0007669"/>
    <property type="project" value="UniProtKB-EC"/>
</dbReference>
<accession>A0A6P7SL97</accession>
<comment type="catalytic activity">
    <reaction evidence="16">
        <text>N-(5Z,8Z,11Z,14Z)-eicosatetraenoyl-glycine + H2O = (5Z,8Z,11Z,14Z)-eicosatetraenoate + glycine</text>
        <dbReference type="Rhea" id="RHEA:64108"/>
        <dbReference type="ChEBI" id="CHEBI:15377"/>
        <dbReference type="ChEBI" id="CHEBI:32395"/>
        <dbReference type="ChEBI" id="CHEBI:57305"/>
        <dbReference type="ChEBI" id="CHEBI:59002"/>
    </reaction>
    <physiologicalReaction direction="left-to-right" evidence="16">
        <dbReference type="Rhea" id="RHEA:64109"/>
    </physiologicalReaction>
</comment>
<evidence type="ECO:0000256" key="14">
    <source>
        <dbReference type="ARBA" id="ARBA00051454"/>
    </source>
</evidence>
<dbReference type="InterPro" id="IPR023631">
    <property type="entry name" value="Amidase_dom"/>
</dbReference>
<evidence type="ECO:0000256" key="17">
    <source>
        <dbReference type="ARBA" id="ARBA00077216"/>
    </source>
</evidence>
<organism evidence="21 22">
    <name type="scientific">Octopus sinensis</name>
    <name type="common">East Asian common octopus</name>
    <dbReference type="NCBI Taxonomy" id="2607531"/>
    <lineage>
        <taxon>Eukaryota</taxon>
        <taxon>Metazoa</taxon>
        <taxon>Spiralia</taxon>
        <taxon>Lophotrochozoa</taxon>
        <taxon>Mollusca</taxon>
        <taxon>Cephalopoda</taxon>
        <taxon>Coleoidea</taxon>
        <taxon>Octopodiformes</taxon>
        <taxon>Octopoda</taxon>
        <taxon>Incirrata</taxon>
        <taxon>Octopodidae</taxon>
        <taxon>Octopus</taxon>
    </lineage>
</organism>
<dbReference type="PANTHER" id="PTHR45847">
    <property type="entry name" value="FATTY ACID AMIDE HYDROLASE"/>
    <property type="match status" value="1"/>
</dbReference>
<comment type="catalytic activity">
    <reaction evidence="13">
        <text>N-(9Z-hexadecenoyl) ethanolamine + H2O = (9Z)-hexadecenoate + ethanolamine</text>
        <dbReference type="Rhea" id="RHEA:35563"/>
        <dbReference type="ChEBI" id="CHEBI:15377"/>
        <dbReference type="ChEBI" id="CHEBI:32372"/>
        <dbReference type="ChEBI" id="CHEBI:57603"/>
        <dbReference type="ChEBI" id="CHEBI:71465"/>
    </reaction>
    <physiologicalReaction direction="left-to-right" evidence="13">
        <dbReference type="Rhea" id="RHEA:35564"/>
    </physiologicalReaction>
</comment>
<proteinExistence type="inferred from homology"/>
<dbReference type="PIRSF" id="PIRSF001221">
    <property type="entry name" value="Amidase_fungi"/>
    <property type="match status" value="1"/>
</dbReference>
<dbReference type="KEGG" id="osn:115214225"/>
<evidence type="ECO:0000256" key="9">
    <source>
        <dbReference type="ARBA" id="ARBA00048052"/>
    </source>
</evidence>
<comment type="catalytic activity">
    <reaction evidence="12">
        <text>N-(15Z-tetracosenoyl)-ethanolamine + H2O = (15Z)-tetracosenoate + ethanolamine</text>
        <dbReference type="Rhea" id="RHEA:63144"/>
        <dbReference type="ChEBI" id="CHEBI:15377"/>
        <dbReference type="ChEBI" id="CHEBI:32392"/>
        <dbReference type="ChEBI" id="CHEBI:57603"/>
        <dbReference type="ChEBI" id="CHEBI:146187"/>
    </reaction>
    <physiologicalReaction direction="left-to-right" evidence="12">
        <dbReference type="Rhea" id="RHEA:63145"/>
    </physiologicalReaction>
</comment>
<evidence type="ECO:0000259" key="20">
    <source>
        <dbReference type="Pfam" id="PF01425"/>
    </source>
</evidence>
<dbReference type="RefSeq" id="XP_029639198.1">
    <property type="nucleotide sequence ID" value="XM_029783338.2"/>
</dbReference>
<dbReference type="PROSITE" id="PS00571">
    <property type="entry name" value="AMIDASES"/>
    <property type="match status" value="1"/>
</dbReference>
<gene>
    <name evidence="22 23" type="primary">LOC115214225</name>
</gene>
<evidence type="ECO:0000256" key="6">
    <source>
        <dbReference type="ARBA" id="ARBA00022963"/>
    </source>
</evidence>
<feature type="transmembrane region" description="Helical" evidence="19">
    <location>
        <begin position="20"/>
        <end position="41"/>
    </location>
</feature>
<evidence type="ECO:0000256" key="3">
    <source>
        <dbReference type="ARBA" id="ARBA00012112"/>
    </source>
</evidence>
<dbReference type="GO" id="GO:0009062">
    <property type="term" value="P:fatty acid catabolic process"/>
    <property type="evidence" value="ECO:0007669"/>
    <property type="project" value="TreeGrafter"/>
</dbReference>
<feature type="active site" description="Acyl-ester intermediate" evidence="18">
    <location>
        <position position="257"/>
    </location>
</feature>
<keyword evidence="6" id="KW-0442">Lipid degradation</keyword>
<comment type="similarity">
    <text evidence="2">Belongs to the amidase family.</text>
</comment>
<feature type="active site" description="Charge relay system" evidence="18">
    <location>
        <position position="157"/>
    </location>
</feature>
<keyword evidence="4" id="KW-0597">Phosphoprotein</keyword>
<evidence type="ECO:0000313" key="21">
    <source>
        <dbReference type="Proteomes" id="UP000515154"/>
    </source>
</evidence>
<dbReference type="RefSeq" id="XP_029639200.1">
    <property type="nucleotide sequence ID" value="XM_029783340.2"/>
</dbReference>
<evidence type="ECO:0000256" key="12">
    <source>
        <dbReference type="ARBA" id="ARBA00050992"/>
    </source>
</evidence>
<evidence type="ECO:0000313" key="23">
    <source>
        <dbReference type="RefSeq" id="XP_029639200.1"/>
    </source>
</evidence>
<comment type="catalytic activity">
    <reaction evidence="14">
        <text>N-octadecanoyl ethanolamine + H2O = octadecanoate + ethanolamine</text>
        <dbReference type="Rhea" id="RHEA:63124"/>
        <dbReference type="ChEBI" id="CHEBI:15377"/>
        <dbReference type="ChEBI" id="CHEBI:25629"/>
        <dbReference type="ChEBI" id="CHEBI:57603"/>
        <dbReference type="ChEBI" id="CHEBI:85299"/>
    </reaction>
    <physiologicalReaction direction="left-to-right" evidence="14">
        <dbReference type="Rhea" id="RHEA:63125"/>
    </physiologicalReaction>
</comment>
<dbReference type="AlphaFoldDB" id="A0A6P7SL97"/>
<comment type="catalytic activity">
    <reaction evidence="1">
        <text>(9Z)-octadecenamide + H2O = (9Z)-octadecenoate + NH4(+)</text>
        <dbReference type="Rhea" id="RHEA:26506"/>
        <dbReference type="ChEBI" id="CHEBI:15377"/>
        <dbReference type="ChEBI" id="CHEBI:28938"/>
        <dbReference type="ChEBI" id="CHEBI:30823"/>
        <dbReference type="ChEBI" id="CHEBI:116314"/>
        <dbReference type="EC" id="3.5.1.99"/>
    </reaction>
    <physiologicalReaction direction="left-to-right" evidence="1">
        <dbReference type="Rhea" id="RHEA:26507"/>
    </physiologicalReaction>
</comment>
<keyword evidence="7" id="KW-0443">Lipid metabolism</keyword>
<dbReference type="Gene3D" id="3.90.1300.10">
    <property type="entry name" value="Amidase signature (AS) domain"/>
    <property type="match status" value="1"/>
</dbReference>
<keyword evidence="19" id="KW-0812">Transmembrane</keyword>
<feature type="domain" description="Amidase" evidence="20">
    <location>
        <begin position="106"/>
        <end position="568"/>
    </location>
</feature>
<comment type="catalytic activity">
    <reaction evidence="8">
        <text>(9Z)-octadecenoate + glycine = N-(9Z-octadecenoyl)glycine + H2O</text>
        <dbReference type="Rhea" id="RHEA:51316"/>
        <dbReference type="ChEBI" id="CHEBI:15377"/>
        <dbReference type="ChEBI" id="CHEBI:30823"/>
        <dbReference type="ChEBI" id="CHEBI:57305"/>
        <dbReference type="ChEBI" id="CHEBI:133992"/>
    </reaction>
    <physiologicalReaction direction="right-to-left" evidence="8">
        <dbReference type="Rhea" id="RHEA:51318"/>
    </physiologicalReaction>
</comment>